<reference evidence="1 2" key="1">
    <citation type="submission" date="2011-06" db="EMBL/GenBank/DDBJ databases">
        <authorList>
            <person name="Harkins D.M."/>
            <person name="Madupu R."/>
            <person name="Durkin A.S."/>
            <person name="Torralba M."/>
            <person name="Methe B."/>
            <person name="Sutton G.G."/>
            <person name="Nelson K.E."/>
        </authorList>
    </citation>
    <scope>NUCLEOTIDE SEQUENCE [LARGE SCALE GENOMIC DNA]</scope>
    <source>
        <strain evidence="1 2">SK1060</strain>
    </source>
</reference>
<proteinExistence type="predicted"/>
<dbReference type="Gene3D" id="1.20.120.450">
    <property type="entry name" value="dinb family like domain"/>
    <property type="match status" value="1"/>
</dbReference>
<dbReference type="SUPFAM" id="SSF109854">
    <property type="entry name" value="DinB/YfiT-like putative metalloenzymes"/>
    <property type="match status" value="1"/>
</dbReference>
<name>F9P5T6_STRCV</name>
<gene>
    <name evidence="1" type="ORF">HMPREF1042_0844</name>
</gene>
<dbReference type="Proteomes" id="UP000003287">
    <property type="component" value="Unassembled WGS sequence"/>
</dbReference>
<sequence>MEFVELLVENVERAQERFLSALEGLSLEEVNAFPLVDTVPSIKSITWLTWHTARELDFQIADLAKTNPVWFSKGWKKNLLWICQMIRKIGITLLKKRIKLW</sequence>
<dbReference type="InterPro" id="IPR034660">
    <property type="entry name" value="DinB/YfiT-like"/>
</dbReference>
<dbReference type="AlphaFoldDB" id="F9P5T6"/>
<evidence type="ECO:0000313" key="2">
    <source>
        <dbReference type="Proteomes" id="UP000003287"/>
    </source>
</evidence>
<protein>
    <submittedName>
        <fullName evidence="1">Conserved domain protein</fullName>
    </submittedName>
</protein>
<dbReference type="EMBL" id="AFUP01000001">
    <property type="protein sequence ID" value="EGV10689.1"/>
    <property type="molecule type" value="Genomic_DNA"/>
</dbReference>
<dbReference type="eggNOG" id="COG2318">
    <property type="taxonomic scope" value="Bacteria"/>
</dbReference>
<organism evidence="1 2">
    <name type="scientific">Streptococcus constellatus subsp. pharyngis SK1060 = CCUG 46377</name>
    <dbReference type="NCBI Taxonomy" id="1035184"/>
    <lineage>
        <taxon>Bacteria</taxon>
        <taxon>Bacillati</taxon>
        <taxon>Bacillota</taxon>
        <taxon>Bacilli</taxon>
        <taxon>Lactobacillales</taxon>
        <taxon>Streptococcaceae</taxon>
        <taxon>Streptococcus</taxon>
        <taxon>Streptococcus anginosus group</taxon>
    </lineage>
</organism>
<evidence type="ECO:0000313" key="1">
    <source>
        <dbReference type="EMBL" id="EGV10689.1"/>
    </source>
</evidence>
<accession>F9P5T6</accession>